<evidence type="ECO:0000313" key="3">
    <source>
        <dbReference type="Proteomes" id="UP000763641"/>
    </source>
</evidence>
<comment type="caution">
    <text evidence="2">The sequence shown here is derived from an EMBL/GenBank/DDBJ whole genome shotgun (WGS) entry which is preliminary data.</text>
</comment>
<evidence type="ECO:0000313" key="2">
    <source>
        <dbReference type="EMBL" id="MBM6575264.1"/>
    </source>
</evidence>
<organism evidence="2 3">
    <name type="scientific">Sphingomonas longa</name>
    <dbReference type="NCBI Taxonomy" id="2778730"/>
    <lineage>
        <taxon>Bacteria</taxon>
        <taxon>Pseudomonadati</taxon>
        <taxon>Pseudomonadota</taxon>
        <taxon>Alphaproteobacteria</taxon>
        <taxon>Sphingomonadales</taxon>
        <taxon>Sphingomonadaceae</taxon>
        <taxon>Sphingomonas</taxon>
    </lineage>
</organism>
<dbReference type="EMBL" id="JAFEMC010000001">
    <property type="protein sequence ID" value="MBM6575264.1"/>
    <property type="molecule type" value="Genomic_DNA"/>
</dbReference>
<name>A0ABS2D578_9SPHN</name>
<gene>
    <name evidence="2" type="ORF">ILT43_02695</name>
</gene>
<evidence type="ECO:0000256" key="1">
    <source>
        <dbReference type="SAM" id="MobiDB-lite"/>
    </source>
</evidence>
<sequence length="172" mass="17072">MTPIDRISSLSPAAQPGTSSVETAADATRAALGQVGHRVLAWVGAVAPTSAPAEAWTAQAGVSDGFRPDMAELARGGDVYGLKGLTDMLSDRFGATPAQSGELHRALEDFTRAAVVHVAGLSGGSADQQIAAMGQALDASVNGNGSGGNYGGIDGVIDGVNAAAARLSVGLE</sequence>
<feature type="region of interest" description="Disordered" evidence="1">
    <location>
        <begin position="1"/>
        <end position="22"/>
    </location>
</feature>
<dbReference type="RefSeq" id="WP_204194004.1">
    <property type="nucleotide sequence ID" value="NZ_JAFEMC010000001.1"/>
</dbReference>
<proteinExistence type="predicted"/>
<reference evidence="2 3" key="1">
    <citation type="submission" date="2020-12" db="EMBL/GenBank/DDBJ databases">
        <title>Sphingomonas sp.</title>
        <authorList>
            <person name="Kim M.K."/>
        </authorList>
    </citation>
    <scope>NUCLEOTIDE SEQUENCE [LARGE SCALE GENOMIC DNA]</scope>
    <source>
        <strain evidence="2 3">BT552</strain>
    </source>
</reference>
<feature type="compositionally biased region" description="Polar residues" evidence="1">
    <location>
        <begin position="8"/>
        <end position="22"/>
    </location>
</feature>
<protein>
    <submittedName>
        <fullName evidence="2">Uncharacterized protein</fullName>
    </submittedName>
</protein>
<dbReference type="Proteomes" id="UP000763641">
    <property type="component" value="Unassembled WGS sequence"/>
</dbReference>
<keyword evidence="3" id="KW-1185">Reference proteome</keyword>
<accession>A0ABS2D578</accession>